<protein>
    <submittedName>
        <fullName evidence="1">Uncharacterized protein</fullName>
    </submittedName>
</protein>
<organism evidence="1">
    <name type="scientific">marine metagenome</name>
    <dbReference type="NCBI Taxonomy" id="408172"/>
    <lineage>
        <taxon>unclassified sequences</taxon>
        <taxon>metagenomes</taxon>
        <taxon>ecological metagenomes</taxon>
    </lineage>
</organism>
<dbReference type="EMBL" id="UINC01139923">
    <property type="protein sequence ID" value="SVD26762.1"/>
    <property type="molecule type" value="Genomic_DNA"/>
</dbReference>
<feature type="non-terminal residue" evidence="1">
    <location>
        <position position="1"/>
    </location>
</feature>
<sequence length="83" mass="9230">DGQGGGIVTLPRNIHSLAFAVGIKGQAINKRLNWHFSVSQPLQPIDGTLSVSYDDYYGRLVTHHVDLADSRDLKALLQVKFIW</sequence>
<gene>
    <name evidence="1" type="ORF">METZ01_LOCUS379616</name>
</gene>
<evidence type="ECO:0000313" key="1">
    <source>
        <dbReference type="EMBL" id="SVD26762.1"/>
    </source>
</evidence>
<dbReference type="AlphaFoldDB" id="A0A382TYG2"/>
<accession>A0A382TYG2</accession>
<reference evidence="1" key="1">
    <citation type="submission" date="2018-05" db="EMBL/GenBank/DDBJ databases">
        <authorList>
            <person name="Lanie J.A."/>
            <person name="Ng W.-L."/>
            <person name="Kazmierczak K.M."/>
            <person name="Andrzejewski T.M."/>
            <person name="Davidsen T.M."/>
            <person name="Wayne K.J."/>
            <person name="Tettelin H."/>
            <person name="Glass J.I."/>
            <person name="Rusch D."/>
            <person name="Podicherti R."/>
            <person name="Tsui H.-C.T."/>
            <person name="Winkler M.E."/>
        </authorList>
    </citation>
    <scope>NUCLEOTIDE SEQUENCE</scope>
</reference>
<proteinExistence type="predicted"/>
<name>A0A382TYG2_9ZZZZ</name>